<evidence type="ECO:0000313" key="2">
    <source>
        <dbReference type="Proteomes" id="UP000054783"/>
    </source>
</evidence>
<gene>
    <name evidence="1" type="ORF">T12_14032</name>
</gene>
<dbReference type="EMBL" id="JYDQ01000285">
    <property type="protein sequence ID" value="KRY09203.1"/>
    <property type="molecule type" value="Genomic_DNA"/>
</dbReference>
<evidence type="ECO:0000313" key="1">
    <source>
        <dbReference type="EMBL" id="KRY09203.1"/>
    </source>
</evidence>
<protein>
    <submittedName>
        <fullName evidence="1">Uncharacterized protein</fullName>
    </submittedName>
</protein>
<accession>A0A0V0ZA34</accession>
<sequence>MKRRFGRILNDASVEAVFHASARSEKETVTCLVDMGLRNHKKKYSRLSQTVGCGNYTVSGFCKLKEPPCSIRHQRKVNSVLYIHNWPVVILSPTGRIELIDRITPTSVRSVVSWSLVLSEKFRLASKSSMQNRKHLKIIRHRCGPEQSKVTVRRLAINLAIIKIKRAIDWTVCRAISLIELLEGQKLLSPIGDGSSKTDQSPAPIN</sequence>
<name>A0A0V0ZA34_9BILA</name>
<dbReference type="Proteomes" id="UP000054783">
    <property type="component" value="Unassembled WGS sequence"/>
</dbReference>
<organism evidence="1 2">
    <name type="scientific">Trichinella patagoniensis</name>
    <dbReference type="NCBI Taxonomy" id="990121"/>
    <lineage>
        <taxon>Eukaryota</taxon>
        <taxon>Metazoa</taxon>
        <taxon>Ecdysozoa</taxon>
        <taxon>Nematoda</taxon>
        <taxon>Enoplea</taxon>
        <taxon>Dorylaimia</taxon>
        <taxon>Trichinellida</taxon>
        <taxon>Trichinellidae</taxon>
        <taxon>Trichinella</taxon>
    </lineage>
</organism>
<comment type="caution">
    <text evidence="1">The sequence shown here is derived from an EMBL/GenBank/DDBJ whole genome shotgun (WGS) entry which is preliminary data.</text>
</comment>
<reference evidence="1 2" key="1">
    <citation type="submission" date="2015-01" db="EMBL/GenBank/DDBJ databases">
        <title>Evolution of Trichinella species and genotypes.</title>
        <authorList>
            <person name="Korhonen P.K."/>
            <person name="Edoardo P."/>
            <person name="Giuseppe L.R."/>
            <person name="Gasser R.B."/>
        </authorList>
    </citation>
    <scope>NUCLEOTIDE SEQUENCE [LARGE SCALE GENOMIC DNA]</scope>
    <source>
        <strain evidence="1">ISS2496</strain>
    </source>
</reference>
<proteinExistence type="predicted"/>
<dbReference type="OrthoDB" id="10322422at2759"/>
<dbReference type="AlphaFoldDB" id="A0A0V0ZA34"/>
<keyword evidence="2" id="KW-1185">Reference proteome</keyword>